<dbReference type="InterPro" id="IPR013128">
    <property type="entry name" value="Peptidase_C1A"/>
</dbReference>
<dbReference type="EMBL" id="CAICTM010001845">
    <property type="protein sequence ID" value="CAB9526558.1"/>
    <property type="molecule type" value="Genomic_DNA"/>
</dbReference>
<dbReference type="Pfam" id="PF00112">
    <property type="entry name" value="Peptidase_C1"/>
    <property type="match status" value="1"/>
</dbReference>
<dbReference type="GO" id="GO:0006508">
    <property type="term" value="P:proteolysis"/>
    <property type="evidence" value="ECO:0007669"/>
    <property type="project" value="UniProtKB-KW"/>
</dbReference>
<organism evidence="7 8">
    <name type="scientific">Seminavis robusta</name>
    <dbReference type="NCBI Taxonomy" id="568900"/>
    <lineage>
        <taxon>Eukaryota</taxon>
        <taxon>Sar</taxon>
        <taxon>Stramenopiles</taxon>
        <taxon>Ochrophyta</taxon>
        <taxon>Bacillariophyta</taxon>
        <taxon>Bacillariophyceae</taxon>
        <taxon>Bacillariophycidae</taxon>
        <taxon>Naviculales</taxon>
        <taxon>Naviculaceae</taxon>
        <taxon>Seminavis</taxon>
    </lineage>
</organism>
<protein>
    <submittedName>
        <fullName evidence="7">Senescence-specific cysteine protease SAG39</fullName>
    </submittedName>
</protein>
<dbReference type="PANTHER" id="PTHR12411">
    <property type="entry name" value="CYSTEINE PROTEASE FAMILY C1-RELATED"/>
    <property type="match status" value="1"/>
</dbReference>
<evidence type="ECO:0000256" key="1">
    <source>
        <dbReference type="ARBA" id="ARBA00008455"/>
    </source>
</evidence>
<dbReference type="InterPro" id="IPR000668">
    <property type="entry name" value="Peptidase_C1A_C"/>
</dbReference>
<dbReference type="PROSITE" id="PS00139">
    <property type="entry name" value="THIOL_PROTEASE_CYS"/>
    <property type="match status" value="1"/>
</dbReference>
<dbReference type="InterPro" id="IPR025660">
    <property type="entry name" value="Pept_his_AS"/>
</dbReference>
<dbReference type="GO" id="GO:0008234">
    <property type="term" value="F:cysteine-type peptidase activity"/>
    <property type="evidence" value="ECO:0007669"/>
    <property type="project" value="InterPro"/>
</dbReference>
<feature type="domain" description="Cathepsin propeptide inhibitor" evidence="6">
    <location>
        <begin position="45"/>
        <end position="110"/>
    </location>
</feature>
<dbReference type="SUPFAM" id="SSF54001">
    <property type="entry name" value="Cysteine proteinases"/>
    <property type="match status" value="1"/>
</dbReference>
<dbReference type="Pfam" id="PF08246">
    <property type="entry name" value="Inhibitor_I29"/>
    <property type="match status" value="1"/>
</dbReference>
<dbReference type="AlphaFoldDB" id="A0A9N8HXQ3"/>
<sequence length="416" mass="45783">MRNLTPPWTMLRLSLLLLVLPVLVVVATTTTTTTTTTSSLSDDDFHNWLSVHSKSYSNNTSNLDEWKHRFSIFQENARLVQRHNDAFAKGETSFTMTIDGPFADLTDQEFTQLYLMDSQDCSATHRSSGKLHTASIDSTIDSGPYDIDWRTKGILTAVKNQGACGSCWTFSTTGCLEAHTCLAQNRDCTHWLGLAEQQLVDCAQDFNNHGCNGGLPSQAYEYIKYNGGIDLETSYLYVANKTDGTCKAKDFTIGAQVAGVYNITSRDEDDLMHAIATLGPVSIAYQVSPDFRLYQHGVYDSYNATTKKIMCKSDNHHVNHAVVAVGMGQTAKTKDLPVTPFYIVRNSWGTSWGMEGHFWMKRGENLCGVSDCASFPLVPKTKQKDGQDAAGGTSAETTTKIITTTHNAALLRGSSE</sequence>
<dbReference type="FunFam" id="3.90.70.10:FF:000332">
    <property type="entry name" value="Cathepsin L1"/>
    <property type="match status" value="1"/>
</dbReference>
<evidence type="ECO:0000259" key="5">
    <source>
        <dbReference type="SMART" id="SM00645"/>
    </source>
</evidence>
<name>A0A9N8HXQ3_9STRA</name>
<dbReference type="Proteomes" id="UP001153069">
    <property type="component" value="Unassembled WGS sequence"/>
</dbReference>
<evidence type="ECO:0000259" key="6">
    <source>
        <dbReference type="SMART" id="SM00848"/>
    </source>
</evidence>
<dbReference type="PRINTS" id="PR00705">
    <property type="entry name" value="PAPAIN"/>
</dbReference>
<feature type="chain" id="PRO_5040305368" evidence="4">
    <location>
        <begin position="28"/>
        <end position="416"/>
    </location>
</feature>
<feature type="signal peptide" evidence="4">
    <location>
        <begin position="1"/>
        <end position="27"/>
    </location>
</feature>
<dbReference type="OrthoDB" id="190265at2759"/>
<evidence type="ECO:0000256" key="3">
    <source>
        <dbReference type="ARBA" id="ARBA00023157"/>
    </source>
</evidence>
<reference evidence="7" key="1">
    <citation type="submission" date="2020-06" db="EMBL/GenBank/DDBJ databases">
        <authorList>
            <consortium name="Plant Systems Biology data submission"/>
        </authorList>
    </citation>
    <scope>NUCLEOTIDE SEQUENCE</scope>
    <source>
        <strain evidence="7">D6</strain>
    </source>
</reference>
<dbReference type="SMART" id="SM00645">
    <property type="entry name" value="Pept_C1"/>
    <property type="match status" value="1"/>
</dbReference>
<accession>A0A9N8HXQ3</accession>
<keyword evidence="2" id="KW-0865">Zymogen</keyword>
<gene>
    <name evidence="7" type="ORF">SEMRO_1847_G301410.1</name>
</gene>
<dbReference type="CDD" id="cd02248">
    <property type="entry name" value="Peptidase_C1A"/>
    <property type="match status" value="1"/>
</dbReference>
<dbReference type="PROSITE" id="PS00639">
    <property type="entry name" value="THIOL_PROTEASE_HIS"/>
    <property type="match status" value="1"/>
</dbReference>
<keyword evidence="7" id="KW-0378">Hydrolase</keyword>
<dbReference type="InterPro" id="IPR000169">
    <property type="entry name" value="Pept_cys_AS"/>
</dbReference>
<keyword evidence="7" id="KW-0645">Protease</keyword>
<evidence type="ECO:0000256" key="4">
    <source>
        <dbReference type="SAM" id="SignalP"/>
    </source>
</evidence>
<proteinExistence type="inferred from homology"/>
<dbReference type="InterPro" id="IPR038765">
    <property type="entry name" value="Papain-like_cys_pep_sf"/>
</dbReference>
<dbReference type="InterPro" id="IPR013201">
    <property type="entry name" value="Prot_inhib_I29"/>
</dbReference>
<evidence type="ECO:0000256" key="2">
    <source>
        <dbReference type="ARBA" id="ARBA00023145"/>
    </source>
</evidence>
<comment type="similarity">
    <text evidence="1">Belongs to the peptidase C1 family.</text>
</comment>
<dbReference type="InterPro" id="IPR039417">
    <property type="entry name" value="Peptidase_C1A_papain-like"/>
</dbReference>
<keyword evidence="4" id="KW-0732">Signal</keyword>
<feature type="domain" description="Peptidase C1A papain C-terminal" evidence="5">
    <location>
        <begin position="143"/>
        <end position="377"/>
    </location>
</feature>
<dbReference type="Gene3D" id="3.90.70.10">
    <property type="entry name" value="Cysteine proteinases"/>
    <property type="match status" value="1"/>
</dbReference>
<keyword evidence="8" id="KW-1185">Reference proteome</keyword>
<evidence type="ECO:0000313" key="8">
    <source>
        <dbReference type="Proteomes" id="UP001153069"/>
    </source>
</evidence>
<comment type="caution">
    <text evidence="7">The sequence shown here is derived from an EMBL/GenBank/DDBJ whole genome shotgun (WGS) entry which is preliminary data.</text>
</comment>
<keyword evidence="3" id="KW-1015">Disulfide bond</keyword>
<evidence type="ECO:0000313" key="7">
    <source>
        <dbReference type="EMBL" id="CAB9526558.1"/>
    </source>
</evidence>
<dbReference type="SMART" id="SM00848">
    <property type="entry name" value="Inhibitor_I29"/>
    <property type="match status" value="1"/>
</dbReference>